<protein>
    <submittedName>
        <fullName evidence="5">Universal stress protein</fullName>
    </submittedName>
</protein>
<organism evidence="5 6">
    <name type="scientific">Immundisolibacter cernigliae</name>
    <dbReference type="NCBI Taxonomy" id="1810504"/>
    <lineage>
        <taxon>Bacteria</taxon>
        <taxon>Pseudomonadati</taxon>
        <taxon>Pseudomonadota</taxon>
        <taxon>Gammaproteobacteria</taxon>
        <taxon>Immundisolibacterales</taxon>
        <taxon>Immundisolibacteraceae</taxon>
        <taxon>Immundisolibacter</taxon>
    </lineage>
</organism>
<evidence type="ECO:0000256" key="2">
    <source>
        <dbReference type="ARBA" id="ARBA00022741"/>
    </source>
</evidence>
<dbReference type="InParanoid" id="A0A1B1YWS3"/>
<name>A0A1B1YWS3_9GAMM</name>
<gene>
    <name evidence="5" type="ORF">PG2T_14145</name>
</gene>
<dbReference type="RefSeq" id="WP_068806908.1">
    <property type="nucleotide sequence ID" value="NZ_CP014671.1"/>
</dbReference>
<dbReference type="EMBL" id="CP014671">
    <property type="protein sequence ID" value="ANX05209.1"/>
    <property type="molecule type" value="Genomic_DNA"/>
</dbReference>
<dbReference type="KEGG" id="gbi:PG2T_14145"/>
<keyword evidence="3" id="KW-0067">ATP-binding</keyword>
<keyword evidence="6" id="KW-1185">Reference proteome</keyword>
<comment type="similarity">
    <text evidence="1">Belongs to the universal stress protein A family.</text>
</comment>
<dbReference type="STRING" id="1810504.PG2T_14145"/>
<dbReference type="Pfam" id="PF00582">
    <property type="entry name" value="Usp"/>
    <property type="match status" value="2"/>
</dbReference>
<feature type="domain" description="UspA" evidence="4">
    <location>
        <begin position="153"/>
        <end position="293"/>
    </location>
</feature>
<evidence type="ECO:0000256" key="1">
    <source>
        <dbReference type="ARBA" id="ARBA00008791"/>
    </source>
</evidence>
<evidence type="ECO:0000313" key="5">
    <source>
        <dbReference type="EMBL" id="ANX05209.1"/>
    </source>
</evidence>
<dbReference type="AlphaFoldDB" id="A0A1B1YWS3"/>
<dbReference type="PANTHER" id="PTHR46268:SF27">
    <property type="entry name" value="UNIVERSAL STRESS PROTEIN RV2623"/>
    <property type="match status" value="1"/>
</dbReference>
<dbReference type="OrthoDB" id="9792500at2"/>
<dbReference type="InterPro" id="IPR014729">
    <property type="entry name" value="Rossmann-like_a/b/a_fold"/>
</dbReference>
<accession>A0A1B1YWS3</accession>
<feature type="domain" description="UspA" evidence="4">
    <location>
        <begin position="5"/>
        <end position="146"/>
    </location>
</feature>
<evidence type="ECO:0000313" key="6">
    <source>
        <dbReference type="Proteomes" id="UP000092952"/>
    </source>
</evidence>
<dbReference type="InterPro" id="IPR006016">
    <property type="entry name" value="UspA"/>
</dbReference>
<dbReference type="CDD" id="cd00293">
    <property type="entry name" value="USP-like"/>
    <property type="match status" value="2"/>
</dbReference>
<dbReference type="PRINTS" id="PR01438">
    <property type="entry name" value="UNVRSLSTRESS"/>
</dbReference>
<dbReference type="InterPro" id="IPR006015">
    <property type="entry name" value="Universal_stress_UspA"/>
</dbReference>
<sequence length="306" mass="33144">MAELKNILAATDLSSNSSQAIDRGFLLAKASGAHFTIMHAVGIDALAPLRELLGDNADAVSEKILEEATGRLSEFVSDSPVKDDVPAELHIERGLAGSVIPVFVESEGTDLILLGAHGSGFLQRMLLGSTASRLLRKSKCPVLVVKQEAHKAYKRVLIAVDFSPGSEATIRIAREIAPSADIVLLHIFDVPFEGKMQYAGVSEDLIHQYRIEARARATQQLHELAESTGLATGDYSGLVIHGDATRSIIELEEKYRCDLVVMGKHGTHVTEELLLGSVTKRVLAESRSDVLVVVDKRQPDILRITP</sequence>
<dbReference type="PANTHER" id="PTHR46268">
    <property type="entry name" value="STRESS RESPONSE PROTEIN NHAX"/>
    <property type="match status" value="1"/>
</dbReference>
<dbReference type="GO" id="GO:0005524">
    <property type="term" value="F:ATP binding"/>
    <property type="evidence" value="ECO:0007669"/>
    <property type="project" value="UniProtKB-KW"/>
</dbReference>
<keyword evidence="2" id="KW-0547">Nucleotide-binding</keyword>
<proteinExistence type="inferred from homology"/>
<evidence type="ECO:0000256" key="3">
    <source>
        <dbReference type="ARBA" id="ARBA00022840"/>
    </source>
</evidence>
<dbReference type="Gene3D" id="3.40.50.620">
    <property type="entry name" value="HUPs"/>
    <property type="match status" value="2"/>
</dbReference>
<dbReference type="Proteomes" id="UP000092952">
    <property type="component" value="Chromosome"/>
</dbReference>
<reference evidence="6" key="1">
    <citation type="submission" date="2016-03" db="EMBL/GenBank/DDBJ databases">
        <title>Complete genome sequence of Solimmundus cernigliae, representing a novel lineage of polycyclic aromatic hydrocarbon degraders within the Gammaproteobacteria.</title>
        <authorList>
            <person name="Singleton D.R."/>
            <person name="Dickey A.N."/>
            <person name="Scholl E.H."/>
            <person name="Wright F.A."/>
            <person name="Aitken M.D."/>
        </authorList>
    </citation>
    <scope>NUCLEOTIDE SEQUENCE [LARGE SCALE GENOMIC DNA]</scope>
    <source>
        <strain evidence="6">TR3.2</strain>
    </source>
</reference>
<evidence type="ECO:0000259" key="4">
    <source>
        <dbReference type="Pfam" id="PF00582"/>
    </source>
</evidence>
<dbReference type="SUPFAM" id="SSF52402">
    <property type="entry name" value="Adenine nucleotide alpha hydrolases-like"/>
    <property type="match status" value="2"/>
</dbReference>